<keyword evidence="1" id="KW-0963">Cytoplasm</keyword>
<name>C7XTG0_9LACO</name>
<organism evidence="2 3">
    <name type="scientific">Limosilactobacillus coleohominis 101-4-CHN</name>
    <dbReference type="NCBI Taxonomy" id="575594"/>
    <lineage>
        <taxon>Bacteria</taxon>
        <taxon>Bacillati</taxon>
        <taxon>Bacillota</taxon>
        <taxon>Bacilli</taxon>
        <taxon>Lactobacillales</taxon>
        <taxon>Lactobacillaceae</taxon>
        <taxon>Limosilactobacillus</taxon>
    </lineage>
</organism>
<gene>
    <name evidence="2" type="ORF">HMPREF0501_00045</name>
</gene>
<dbReference type="OrthoDB" id="2990788at2"/>
<proteinExistence type="predicted"/>
<protein>
    <submittedName>
        <fullName evidence="2">Uncharacterized protein</fullName>
    </submittedName>
</protein>
<dbReference type="EMBL" id="GG698802">
    <property type="protein sequence ID" value="EEU30640.1"/>
    <property type="molecule type" value="Genomic_DNA"/>
</dbReference>
<evidence type="ECO:0000256" key="1">
    <source>
        <dbReference type="ARBA" id="ARBA00022490"/>
    </source>
</evidence>
<accession>C7XTG0</accession>
<dbReference type="eggNOG" id="COG4471">
    <property type="taxonomic scope" value="Bacteria"/>
</dbReference>
<evidence type="ECO:0000313" key="2">
    <source>
        <dbReference type="EMBL" id="EEU30640.1"/>
    </source>
</evidence>
<dbReference type="HOGENOM" id="CLU_159890_0_1_9"/>
<keyword evidence="3" id="KW-1185">Reference proteome</keyword>
<dbReference type="InterPro" id="IPR016979">
    <property type="entry name" value="DUF2129"/>
</dbReference>
<dbReference type="Pfam" id="PF09902">
    <property type="entry name" value="DUF2129"/>
    <property type="match status" value="1"/>
</dbReference>
<dbReference type="AlphaFoldDB" id="C7XTG0"/>
<dbReference type="RefSeq" id="WP_006915781.1">
    <property type="nucleotide sequence ID" value="NZ_GG698802.1"/>
</dbReference>
<sequence>METKNLFKITDRQGLVIYINNGHVLRRLRRYGHIMYYSRRLHYVILYVDQSKIEEVKEKILALHNVTRAERSEWPNIDPTVFRLTNASVYKKNDEDD</sequence>
<evidence type="ECO:0000313" key="3">
    <source>
        <dbReference type="Proteomes" id="UP000003987"/>
    </source>
</evidence>
<reference evidence="2 3" key="1">
    <citation type="submission" date="2009-06" db="EMBL/GenBank/DDBJ databases">
        <title>The Genome Sequence of Lactobacillus coleohominis strain 101-4-CHN.</title>
        <authorList>
            <consortium name="The Broad Institute Genome Sequencing Platform"/>
            <person name="Ward D."/>
            <person name="Young S.K."/>
            <person name="Zeng Q."/>
            <person name="Koehrsen M."/>
            <person name="Alvarado L."/>
            <person name="Berlin A."/>
            <person name="Borenstein D."/>
            <person name="Chen Z."/>
            <person name="Engels R."/>
            <person name="Freedman E."/>
            <person name="Gellesch M."/>
            <person name="Goldberg J."/>
            <person name="Griggs A."/>
            <person name="Gujja S."/>
            <person name="Heiman D."/>
            <person name="Hepburn T."/>
            <person name="Howarth C."/>
            <person name="Jen D."/>
            <person name="Larson L."/>
            <person name="Lewis B."/>
            <person name="Mehta T."/>
            <person name="Park D."/>
            <person name="Pearson M."/>
            <person name="Roberts A."/>
            <person name="Saif S."/>
            <person name="Shea T."/>
            <person name="Shenoy N."/>
            <person name="Sisk P."/>
            <person name="Stolte C."/>
            <person name="Sykes S."/>
            <person name="Walk T."/>
            <person name="White J."/>
            <person name="Yandava C."/>
            <person name="Liu Y."/>
            <person name="Xu Q."/>
            <person name="Lander E."/>
            <person name="Nusbaum C."/>
            <person name="Galagan J."/>
            <person name="Birren B."/>
        </authorList>
    </citation>
    <scope>NUCLEOTIDE SEQUENCE [LARGE SCALE GENOMIC DNA]</scope>
    <source>
        <strain evidence="2 3">101-4-CHN</strain>
    </source>
</reference>
<dbReference type="Proteomes" id="UP000003987">
    <property type="component" value="Unassembled WGS sequence"/>
</dbReference>
<dbReference type="STRING" id="575594.HMPREF0501_00045"/>